<sequence>MLKKPRKSPRLNKFLVVVDSTPKICSRPSFELNEFTQLSDKVCIREANEFSDRINEKLLEVHYPHDNDFKDEIPLSKRLRVNNDHTFILSFPPKYSYIPKDHFLCGDSGQYITYPWGKLSFFNLQHSISSQMEKDSDYVKFEGFPLALQIWFYECYNKLDVSIAIRTSNQTPRIFNWDISKKQDLF</sequence>
<dbReference type="EMBL" id="JACXVP010000001">
    <property type="protein sequence ID" value="KAG5630233.1"/>
    <property type="molecule type" value="Genomic_DNA"/>
</dbReference>
<evidence type="ECO:0000313" key="1">
    <source>
        <dbReference type="EMBL" id="KAG5630233.1"/>
    </source>
</evidence>
<reference evidence="1 2" key="1">
    <citation type="submission" date="2020-09" db="EMBL/GenBank/DDBJ databases">
        <title>De no assembly of potato wild relative species, Solanum commersonii.</title>
        <authorList>
            <person name="Cho K."/>
        </authorList>
    </citation>
    <scope>NUCLEOTIDE SEQUENCE [LARGE SCALE GENOMIC DNA]</scope>
    <source>
        <strain evidence="1">LZ3.2</strain>
        <tissue evidence="1">Leaf</tissue>
    </source>
</reference>
<proteinExistence type="predicted"/>
<evidence type="ECO:0000313" key="2">
    <source>
        <dbReference type="Proteomes" id="UP000824120"/>
    </source>
</evidence>
<dbReference type="Proteomes" id="UP000824120">
    <property type="component" value="Chromosome 1"/>
</dbReference>
<comment type="caution">
    <text evidence="1">The sequence shown here is derived from an EMBL/GenBank/DDBJ whole genome shotgun (WGS) entry which is preliminary data.</text>
</comment>
<accession>A0A9J6B0L7</accession>
<protein>
    <submittedName>
        <fullName evidence="1">Uncharacterized protein</fullName>
    </submittedName>
</protein>
<dbReference type="PANTHER" id="PTHR48302:SF2">
    <property type="entry name" value="DUF1985 DOMAIN-CONTAINING PROTEIN"/>
    <property type="match status" value="1"/>
</dbReference>
<dbReference type="AlphaFoldDB" id="A0A9J6B0L7"/>
<name>A0A9J6B0L7_SOLCO</name>
<organism evidence="1 2">
    <name type="scientific">Solanum commersonii</name>
    <name type="common">Commerson's wild potato</name>
    <name type="synonym">Commerson's nightshade</name>
    <dbReference type="NCBI Taxonomy" id="4109"/>
    <lineage>
        <taxon>Eukaryota</taxon>
        <taxon>Viridiplantae</taxon>
        <taxon>Streptophyta</taxon>
        <taxon>Embryophyta</taxon>
        <taxon>Tracheophyta</taxon>
        <taxon>Spermatophyta</taxon>
        <taxon>Magnoliopsida</taxon>
        <taxon>eudicotyledons</taxon>
        <taxon>Gunneridae</taxon>
        <taxon>Pentapetalae</taxon>
        <taxon>asterids</taxon>
        <taxon>lamiids</taxon>
        <taxon>Solanales</taxon>
        <taxon>Solanaceae</taxon>
        <taxon>Solanoideae</taxon>
        <taxon>Solaneae</taxon>
        <taxon>Solanum</taxon>
    </lineage>
</organism>
<gene>
    <name evidence="1" type="ORF">H5410_001950</name>
</gene>
<keyword evidence="2" id="KW-1185">Reference proteome</keyword>
<dbReference type="PANTHER" id="PTHR48302">
    <property type="entry name" value="ULP1 PROTEASE FAMILY, C-TERMINAL CATALYTIC DOMAIN CONTAINING PROTEIN"/>
    <property type="match status" value="1"/>
</dbReference>
<dbReference type="OrthoDB" id="1301943at2759"/>